<dbReference type="Gene3D" id="2.60.40.2700">
    <property type="match status" value="3"/>
</dbReference>
<dbReference type="NCBIfam" id="TIGR04131">
    <property type="entry name" value="Bac_Flav_CTERM"/>
    <property type="match status" value="1"/>
</dbReference>
<dbReference type="Gene3D" id="2.60.40.10">
    <property type="entry name" value="Immunoglobulins"/>
    <property type="match status" value="12"/>
</dbReference>
<dbReference type="Proteomes" id="UP001143545">
    <property type="component" value="Unassembled WGS sequence"/>
</dbReference>
<organism evidence="8 9">
    <name type="scientific">Neptunitalea chrysea</name>
    <dbReference type="NCBI Taxonomy" id="1647581"/>
    <lineage>
        <taxon>Bacteria</taxon>
        <taxon>Pseudomonadati</taxon>
        <taxon>Bacteroidota</taxon>
        <taxon>Flavobacteriia</taxon>
        <taxon>Flavobacteriales</taxon>
        <taxon>Flavobacteriaceae</taxon>
        <taxon>Neptunitalea</taxon>
    </lineage>
</organism>
<feature type="domain" description="PKD" evidence="6">
    <location>
        <begin position="79"/>
        <end position="147"/>
    </location>
</feature>
<dbReference type="Gene3D" id="2.60.40.740">
    <property type="match status" value="1"/>
</dbReference>
<comment type="subcellular location">
    <subcellularLocation>
        <location evidence="1">Membrane</location>
        <topology evidence="1">Multi-pass membrane protein</topology>
    </subcellularLocation>
</comment>
<dbReference type="Pfam" id="PF18911">
    <property type="entry name" value="PKD_4"/>
    <property type="match status" value="4"/>
</dbReference>
<dbReference type="InterPro" id="IPR025667">
    <property type="entry name" value="SprB_repeat"/>
</dbReference>
<gene>
    <name evidence="8" type="ORF">NBRC110019_13730</name>
</gene>
<evidence type="ECO:0008006" key="10">
    <source>
        <dbReference type="Google" id="ProtNLM"/>
    </source>
</evidence>
<dbReference type="EMBL" id="BRVP01000008">
    <property type="protein sequence ID" value="GLB52333.1"/>
    <property type="molecule type" value="Genomic_DNA"/>
</dbReference>
<keyword evidence="9" id="KW-1185">Reference proteome</keyword>
<dbReference type="GO" id="GO:0005886">
    <property type="term" value="C:plasma membrane"/>
    <property type="evidence" value="ECO:0007669"/>
    <property type="project" value="TreeGrafter"/>
</dbReference>
<dbReference type="InterPro" id="IPR035986">
    <property type="entry name" value="PKD_dom_sf"/>
</dbReference>
<evidence type="ECO:0000256" key="1">
    <source>
        <dbReference type="ARBA" id="ARBA00004141"/>
    </source>
</evidence>
<evidence type="ECO:0000256" key="2">
    <source>
        <dbReference type="ARBA" id="ARBA00022692"/>
    </source>
</evidence>
<keyword evidence="3" id="KW-0677">Repeat</keyword>
<feature type="domain" description="PKD" evidence="6">
    <location>
        <begin position="585"/>
        <end position="642"/>
    </location>
</feature>
<evidence type="ECO:0000256" key="4">
    <source>
        <dbReference type="ARBA" id="ARBA00022989"/>
    </source>
</evidence>
<dbReference type="InterPro" id="IPR026341">
    <property type="entry name" value="T9SS_type_B"/>
</dbReference>
<feature type="domain" description="PKD" evidence="6">
    <location>
        <begin position="506"/>
        <end position="548"/>
    </location>
</feature>
<dbReference type="SMART" id="SM00089">
    <property type="entry name" value="PKD"/>
    <property type="match status" value="6"/>
</dbReference>
<evidence type="ECO:0000313" key="8">
    <source>
        <dbReference type="EMBL" id="GLB52333.1"/>
    </source>
</evidence>
<evidence type="ECO:0000256" key="5">
    <source>
        <dbReference type="ARBA" id="ARBA00023136"/>
    </source>
</evidence>
<comment type="caution">
    <text evidence="8">The sequence shown here is derived from an EMBL/GenBank/DDBJ whole genome shotgun (WGS) entry which is preliminary data.</text>
</comment>
<keyword evidence="5" id="KW-0472">Membrane</keyword>
<evidence type="ECO:0000313" key="9">
    <source>
        <dbReference type="Proteomes" id="UP001143545"/>
    </source>
</evidence>
<dbReference type="GO" id="GO:0006816">
    <property type="term" value="P:calcium ion transport"/>
    <property type="evidence" value="ECO:0007669"/>
    <property type="project" value="TreeGrafter"/>
</dbReference>
<name>A0A9W6B7T5_9FLAO</name>
<sequence>MRKPHNLIVLSAAILCCIVISWCYNFIKITDTPPITANNNYNIKEKLLLTEYELKTILFDSLVVVSVNSPIQDQCSGTSISFNATVTGGTGTYSYLWDFGDGDTSTQTSPAHSFSPTNGCGSQTYTVQLTVTDGIGTVGSGTTTISVLKRPHVDIEDADVPWDPFRNCDNNPTPSNPNYTINVNNISNSSSCTSSYTLNWGDGTSSVTNLSYTDFPLTHTYTQLGAFDLTITAYGSNGCNSSKTYVVANQTNPAGSLGTLGNTTGLCAPETVPFTISNWEYNSPGTEYTIDFGDGESITLQHPLNTTGDVETINHLYTTSSCPDPTFTATLTVTNACDGTPYTAGNIQIRIQPEAEFTAPASACVGTTVTFTNTTEQGFVGSTCSTHMSAEWDFGDPSSGSNNTFSSSGTSATNATHVFSSPGTYTVSLSTTNSCGTSTFTKDICIEDSAPTTSFTLSSTEGCNSLDTQVSNTTSSANSCSVSYNWSVSFNNTACGNSPGSSYNYFSNGSTHTDENPSFHFPNPGEYEVTLTASSSCGNASYTEIVTVSTTPEVVINNIPDVCGGSSATLDPAATVTNCGLQTPTYLWSFPGGSPSTSTDETPTNILYSTPGNYTVTLEVTNECGTTTATKDFTVTPEVLADAGSDVTLCNSETVQLTGSGSGGTDSNFSYSWSPTTGLSNPNTATPIANPSTTTTYNLMVSNGNCSGSSDVTIYRNGLDAGNLSSDQTICSGETPSTLVETLSATGEGTLTYQWLNSADNSNFTNISGATSATYAPPSLTETTYYKRIVTSSLNGVDCTEENSVITIYVNSVQPGQIEADQTICSGGTPNTLQTITSAIATGTVSYQWQSSYDNVNFTDIIGATSETYSPPALTQNTWYQRIDTSTLNGVTCSDITNVVSVSLTTPPSITAQPELSQTLCEGGTPIDLSITTDGSTYTYQWYSNSSNNTTSGTAISGATLATYTPETNAVGTLYYYCIVSANGAGCYDVSDIAVIEIIAAPTIIQQPTSQVICEGDTPNTFSVNYQNGTGTPTYQWYSNTSNATSGGTAVNGATASSYTPPATLGTLYYYVILTFPSGGCNTLVSDVAEITIYQTPVIISSEVQTICSEDTFSISPQNGSGNTIPTDTQYTWTTPSGTGFTGGSQQNTPVDVISQQLVNTTDAPVVSTYTVTPVNNGCTGATFTVSITVNPKPQLNNIQITECSEIAFDYNPVSGGGNSIPTGTTYTWDAPTVTGGITGGTTGTNATSINGTLENPTNTEQTATYLVTPTLTNGTETCTGTPFNFEVTITPVPEISNLSTGICSGDTFIVQPVDVIDGSVPVNTTYSWTAPTPITGISGLSDGSGDTITGTLSNTTSNSITITYTVTPMYNNCIGNDFTLDVVVSPMPTVDPITDITVCNGDLISATTFTGTVPGTTYNWTNNMPSIGLSDSGTNMTPDFTATNNGTTAATATITVTPELNGCIGSPISFTITINPAPLAEFSIPDQTICSGTTSNSVTLSSTTPNTTISWTATIPLGITGATTSGTTTIPTQTLVNSTNAPITVTYIATAITNDATACPGASSTYSIIVTPVPYVNDPQTITTCSASPLDFIPANGGNNNIPTGTTFTWSAPTGIGFTGGTATTSPQTSLNETLINTTNSTVTATYTITPEYGGCTGVPFDVTVTIYPEAEIPNTTIDLCSGESFSFDPATVATILPTGTVYSWDAPTGFVSGGTSGTNATIITGTLSNSLSTQQTATYIITPISPDGNCEGDTFELSVNVNPVFDVSSVVSDYNGFAISSSGANDGTITLTPTGGTGNYTFSWTGPGGYTATAQNISNLGPGDYTVTISDGLCTDIVLTFTLTEPLPLVIEEIIANHINVNCYGANTGSIEVTITQVSIGPFDYALYDSNGNIVESVTDTMVENYVFDNLFANTYSVSVTDANGTIKYITAIDVTQPSAPLAITETITDFNGFSTSCNGAQDAAIDITVTGGYSGYNYTWSGPNGFTSTQEDITNLSPGSYTIDVIDSTGDCTISATYTITEPDVVTFTGIVSNYNGYEVACNDGTSGTIDITPTGGTGVYTYTWTGSGGFTATTEDLTNLPVGTYEVFITDSNGCATASQNFVLTEPTPLSITESHIDVICYGDATGSIDVTLIGGTPDTNGLYTYNWTGPNGFTSSNEDLTNIVAGTYDLIGYDANGCQINLSVTLTQQPEIIITPSTTPISCYGADDATISLDITGGNPPYVVTWANFASGTYQDNLGADDYLITVTDASNCVQTITVTIPQAPIFDITPVVEQISCYGANDGSIALNLVGGQAPVTLVWSDGSTSGTTRNNLPPGTYTVTITDAKPCVINQTFTITEPDPLVITANVTDALDCTNSFSGMVDLIVSGGMPPYTYDWSNGTTNEDLINITNGNYSVVVTDANGCSANGAYTVSRPSPLVIDITDDEIVDCDTKHVYHQYTASAVGGVPPYTFSWSSGQVSGANNEYMSTSLNNGTVLVTVTDGYGCSVTNTFTTTTYDIGEAYFFPTSYTYLTNEVFSIEDPITFENYSTGDFVSVAWNYGDGTYATSITGQHTYSTPGTYVVTLTINYNYGCQSIYTYTIVVTEGYRVMIPTGFTPNGDGVNDYFVPAYMGVTYLELKIFDTWGSLIYYEKGETIKGWDGTLTNTNAENGNYYYHITGETFTGKSINYEGAFTLFK</sequence>
<dbReference type="Pfam" id="PF13573">
    <property type="entry name" value="SprB"/>
    <property type="match status" value="8"/>
</dbReference>
<accession>A0A9W6B7T5</accession>
<dbReference type="GO" id="GO:0005261">
    <property type="term" value="F:monoatomic cation channel activity"/>
    <property type="evidence" value="ECO:0007669"/>
    <property type="project" value="TreeGrafter"/>
</dbReference>
<dbReference type="SUPFAM" id="SSF49299">
    <property type="entry name" value="PKD domain"/>
    <property type="match status" value="6"/>
</dbReference>
<dbReference type="RefSeq" id="WP_281753563.1">
    <property type="nucleotide sequence ID" value="NZ_BRVP01000008.1"/>
</dbReference>
<proteinExistence type="predicted"/>
<feature type="domain" description="PKD" evidence="6">
    <location>
        <begin position="2512"/>
        <end position="2590"/>
    </location>
</feature>
<feature type="domain" description="Ig-like" evidence="7">
    <location>
        <begin position="908"/>
        <end position="994"/>
    </location>
</feature>
<dbReference type="CDD" id="cd00146">
    <property type="entry name" value="PKD"/>
    <property type="match status" value="4"/>
</dbReference>
<dbReference type="Pfam" id="PF19406">
    <property type="entry name" value="PKD_5"/>
    <property type="match status" value="6"/>
</dbReference>
<protein>
    <recommendedName>
        <fullName evidence="10">PKD domain-containing protein</fullName>
    </recommendedName>
</protein>
<evidence type="ECO:0000256" key="3">
    <source>
        <dbReference type="ARBA" id="ARBA00022737"/>
    </source>
</evidence>
<dbReference type="PANTHER" id="PTHR46730">
    <property type="entry name" value="POLYCYSTIN-1"/>
    <property type="match status" value="1"/>
</dbReference>
<dbReference type="PROSITE" id="PS50093">
    <property type="entry name" value="PKD"/>
    <property type="match status" value="6"/>
</dbReference>
<dbReference type="Pfam" id="PF13585">
    <property type="entry name" value="CHU_C"/>
    <property type="match status" value="1"/>
</dbReference>
<evidence type="ECO:0000259" key="6">
    <source>
        <dbReference type="PROSITE" id="PS50093"/>
    </source>
</evidence>
<dbReference type="InterPro" id="IPR000601">
    <property type="entry name" value="PKD_dom"/>
</dbReference>
<reference evidence="8" key="1">
    <citation type="submission" date="2022-07" db="EMBL/GenBank/DDBJ databases">
        <title>Taxonomy of Novel Oxalotrophic and Methylotrophic Bacteria.</title>
        <authorList>
            <person name="Sahin N."/>
            <person name="Tani A."/>
        </authorList>
    </citation>
    <scope>NUCLEOTIDE SEQUENCE</scope>
    <source>
        <strain evidence="8">AM327</strain>
    </source>
</reference>
<dbReference type="PROSITE" id="PS50835">
    <property type="entry name" value="IG_LIKE"/>
    <property type="match status" value="1"/>
</dbReference>
<feature type="domain" description="PKD" evidence="6">
    <location>
        <begin position="164"/>
        <end position="247"/>
    </location>
</feature>
<evidence type="ECO:0000259" key="7">
    <source>
        <dbReference type="PROSITE" id="PS50835"/>
    </source>
</evidence>
<dbReference type="PANTHER" id="PTHR46730:SF4">
    <property type="entry name" value="POLYCYSTIC KIDNEY DISEASE PROTEIN 1-LIKE 1"/>
    <property type="match status" value="1"/>
</dbReference>
<dbReference type="InterPro" id="IPR013783">
    <property type="entry name" value="Ig-like_fold"/>
</dbReference>
<dbReference type="InterPro" id="IPR022409">
    <property type="entry name" value="PKD/Chitinase_dom"/>
</dbReference>
<feature type="domain" description="PKD" evidence="6">
    <location>
        <begin position="360"/>
        <end position="453"/>
    </location>
</feature>
<dbReference type="InterPro" id="IPR045828">
    <property type="entry name" value="PKD_Bacteroidetes"/>
</dbReference>
<dbReference type="InterPro" id="IPR007110">
    <property type="entry name" value="Ig-like_dom"/>
</dbReference>
<keyword evidence="4" id="KW-1133">Transmembrane helix</keyword>
<keyword evidence="2" id="KW-0812">Transmembrane</keyword>